<dbReference type="Proteomes" id="UP000000267">
    <property type="component" value="Unassembled WGS sequence"/>
</dbReference>
<evidence type="ECO:0000256" key="4">
    <source>
        <dbReference type="ARBA" id="ARBA00022679"/>
    </source>
</evidence>
<dbReference type="KEGG" id="vpo:Kpol_348p2"/>
<keyword evidence="6" id="KW-1133">Transmembrane helix</keyword>
<keyword evidence="4" id="KW-0808">Transferase</keyword>
<evidence type="ECO:0000256" key="6">
    <source>
        <dbReference type="SAM" id="Phobius"/>
    </source>
</evidence>
<evidence type="ECO:0000256" key="1">
    <source>
        <dbReference type="ARBA" id="ARBA00004606"/>
    </source>
</evidence>
<dbReference type="GO" id="GO:0006493">
    <property type="term" value="P:protein O-linked glycosylation"/>
    <property type="evidence" value="ECO:0007669"/>
    <property type="project" value="TreeGrafter"/>
</dbReference>
<evidence type="ECO:0000256" key="5">
    <source>
        <dbReference type="ARBA" id="ARBA00022968"/>
    </source>
</evidence>
<dbReference type="SUPFAM" id="SSF53448">
    <property type="entry name" value="Nucleotide-diphospho-sugar transferases"/>
    <property type="match status" value="1"/>
</dbReference>
<dbReference type="PhylomeDB" id="A7TS48"/>
<dbReference type="GO" id="GO:0000026">
    <property type="term" value="F:alpha-1,2-mannosyltransferase activity"/>
    <property type="evidence" value="ECO:0007669"/>
    <property type="project" value="TreeGrafter"/>
</dbReference>
<comment type="subcellular location">
    <subcellularLocation>
        <location evidence="1">Membrane</location>
        <topology evidence="1">Single-pass type II membrane protein</topology>
    </subcellularLocation>
</comment>
<dbReference type="OMA" id="YSRWGDA"/>
<dbReference type="eggNOG" id="KOG4472">
    <property type="taxonomic scope" value="Eukaryota"/>
</dbReference>
<dbReference type="AlphaFoldDB" id="A7TS48"/>
<dbReference type="RefSeq" id="XP_001642756.1">
    <property type="nucleotide sequence ID" value="XM_001642706.1"/>
</dbReference>
<dbReference type="GO" id="GO:0005794">
    <property type="term" value="C:Golgi apparatus"/>
    <property type="evidence" value="ECO:0007669"/>
    <property type="project" value="TreeGrafter"/>
</dbReference>
<dbReference type="OrthoDB" id="439943at2759"/>
<dbReference type="PANTHER" id="PTHR31121:SF6">
    <property type="entry name" value="ALPHA-1,2 MANNOSYLTRANSFERASE KTR1"/>
    <property type="match status" value="1"/>
</dbReference>
<keyword evidence="3" id="KW-0328">Glycosyltransferase</keyword>
<dbReference type="HOGENOM" id="CLU_024327_4_1_1"/>
<dbReference type="InterPro" id="IPR029044">
    <property type="entry name" value="Nucleotide-diphossugar_trans"/>
</dbReference>
<feature type="transmembrane region" description="Helical" evidence="6">
    <location>
        <begin position="15"/>
        <end position="33"/>
    </location>
</feature>
<keyword evidence="6" id="KW-0472">Membrane</keyword>
<dbReference type="Pfam" id="PF01793">
    <property type="entry name" value="Glyco_transf_15"/>
    <property type="match status" value="1"/>
</dbReference>
<gene>
    <name evidence="7" type="ORF">Kpol_348p2</name>
</gene>
<dbReference type="GO" id="GO:0016020">
    <property type="term" value="C:membrane"/>
    <property type="evidence" value="ECO:0007669"/>
    <property type="project" value="UniProtKB-SubCell"/>
</dbReference>
<keyword evidence="5" id="KW-0735">Signal-anchor</keyword>
<evidence type="ECO:0000313" key="8">
    <source>
        <dbReference type="Proteomes" id="UP000000267"/>
    </source>
</evidence>
<dbReference type="GeneID" id="5542939"/>
<evidence type="ECO:0000256" key="3">
    <source>
        <dbReference type="ARBA" id="ARBA00022676"/>
    </source>
</evidence>
<proteinExistence type="inferred from homology"/>
<dbReference type="InParanoid" id="A7TS48"/>
<dbReference type="FunFam" id="3.90.550.10:FF:000051">
    <property type="entry name" value="Alpha-1,2-mannosyltransferase (Ktr4)"/>
    <property type="match status" value="1"/>
</dbReference>
<name>A7TS48_VANPO</name>
<keyword evidence="6" id="KW-0812">Transmembrane</keyword>
<dbReference type="EMBL" id="DS480499">
    <property type="protein sequence ID" value="EDO14898.1"/>
    <property type="molecule type" value="Genomic_DNA"/>
</dbReference>
<keyword evidence="8" id="KW-1185">Reference proteome</keyword>
<dbReference type="GO" id="GO:0006487">
    <property type="term" value="P:protein N-linked glycosylation"/>
    <property type="evidence" value="ECO:0007669"/>
    <property type="project" value="TreeGrafter"/>
</dbReference>
<evidence type="ECO:0000313" key="7">
    <source>
        <dbReference type="EMBL" id="EDO14898.1"/>
    </source>
</evidence>
<dbReference type="Gene3D" id="3.90.550.10">
    <property type="entry name" value="Spore Coat Polysaccharide Biosynthesis Protein SpsA, Chain A"/>
    <property type="match status" value="1"/>
</dbReference>
<dbReference type="GO" id="GO:0000032">
    <property type="term" value="P:cell wall mannoprotein biosynthetic process"/>
    <property type="evidence" value="ECO:0007669"/>
    <property type="project" value="TreeGrafter"/>
</dbReference>
<reference evidence="7 8" key="1">
    <citation type="journal article" date="2007" name="Proc. Natl. Acad. Sci. U.S.A.">
        <title>Independent sorting-out of thousands of duplicated gene pairs in two yeast species descended from a whole-genome duplication.</title>
        <authorList>
            <person name="Scannell D.R."/>
            <person name="Frank A.C."/>
            <person name="Conant G.C."/>
            <person name="Byrne K.P."/>
            <person name="Woolfit M."/>
            <person name="Wolfe K.H."/>
        </authorList>
    </citation>
    <scope>NUCLEOTIDE SEQUENCE [LARGE SCALE GENOMIC DNA]</scope>
    <source>
        <strain evidence="8">ATCC 22028 / DSM 70294 / BCRC 21397 / CBS 2163 / NBRC 10782 / NRRL Y-8283 / UCD 57-17</strain>
    </source>
</reference>
<sequence length="427" mass="50111">MIHIGRLAFLSTRKVIFCLAISTIFMIVSLLHLQGNYVIDSGFSFKDLTNFNNTLSNTVEKIKIYGDDSAKGNDILLSLVRNSELVGMLETVKQFEKRFNSKYHYDWYFMNDEDFDDVFIEVISEAVSGNAKFIKIPNEFWSYPEGIDQDRASTVREKSQQEHINYGGSESYRFMCRFNSGFFYKLEELKDIDYYWRIEPNVDFSCDIPYDVFQYMRNHNKKYAFNMALTEDERTIPTLWNATTDFFVENPKYIAKNNNLKFISDDNGKTYNLCHFWSNFEIASLDFYRGEKYNAYFDYLESKGGFFYERWGDAPVHTLAVSYMLSADEIFFVGNTGYFHHPNKDCPSDVVIRQKLHCNCNPGKDFTWHRWSCASKFFDVNNFVKPNTMTNIKYNYEEIYRSMLDNFQPPSKKSQLSAPGTSITSNN</sequence>
<dbReference type="InterPro" id="IPR002685">
    <property type="entry name" value="Glyco_trans_15"/>
</dbReference>
<dbReference type="PANTHER" id="PTHR31121">
    <property type="entry name" value="ALPHA-1,2 MANNOSYLTRANSFERASE KTR1"/>
    <property type="match status" value="1"/>
</dbReference>
<comment type="similarity">
    <text evidence="2">Belongs to the glycosyltransferase 15 family.</text>
</comment>
<evidence type="ECO:0000256" key="2">
    <source>
        <dbReference type="ARBA" id="ARBA00007677"/>
    </source>
</evidence>
<protein>
    <submittedName>
        <fullName evidence="7">Uncharacterized protein</fullName>
    </submittedName>
</protein>
<organism evidence="8">
    <name type="scientific">Vanderwaltozyma polyspora (strain ATCC 22028 / DSM 70294 / BCRC 21397 / CBS 2163 / NBRC 10782 / NRRL Y-8283 / UCD 57-17)</name>
    <name type="common">Kluyveromyces polysporus</name>
    <dbReference type="NCBI Taxonomy" id="436907"/>
    <lineage>
        <taxon>Eukaryota</taxon>
        <taxon>Fungi</taxon>
        <taxon>Dikarya</taxon>
        <taxon>Ascomycota</taxon>
        <taxon>Saccharomycotina</taxon>
        <taxon>Saccharomycetes</taxon>
        <taxon>Saccharomycetales</taxon>
        <taxon>Saccharomycetaceae</taxon>
        <taxon>Vanderwaltozyma</taxon>
    </lineage>
</organism>
<accession>A7TS48</accession>